<keyword evidence="3" id="KW-0408">Iron</keyword>
<feature type="domain" description="Calcineurin-like phosphoesterase" evidence="5">
    <location>
        <begin position="6"/>
        <end position="242"/>
    </location>
</feature>
<protein>
    <submittedName>
        <fullName evidence="7">Putative MPP superfamily phosphohydrolase</fullName>
    </submittedName>
</protein>
<dbReference type="Proteomes" id="UP000584325">
    <property type="component" value="Unassembled WGS sequence"/>
</dbReference>
<dbReference type="Pfam" id="PF00149">
    <property type="entry name" value="Metallophos"/>
    <property type="match status" value="1"/>
</dbReference>
<dbReference type="InterPro" id="IPR029052">
    <property type="entry name" value="Metallo-depent_PP-like"/>
</dbReference>
<evidence type="ECO:0000256" key="4">
    <source>
        <dbReference type="ARBA" id="ARBA00025742"/>
    </source>
</evidence>
<evidence type="ECO:0000259" key="6">
    <source>
        <dbReference type="Pfam" id="PF25199"/>
    </source>
</evidence>
<dbReference type="OrthoDB" id="9784378at2"/>
<organism evidence="7 10">
    <name type="scientific">Pseudoduganella umbonata</name>
    <dbReference type="NCBI Taxonomy" id="864828"/>
    <lineage>
        <taxon>Bacteria</taxon>
        <taxon>Pseudomonadati</taxon>
        <taxon>Pseudomonadota</taxon>
        <taxon>Betaproteobacteria</taxon>
        <taxon>Burkholderiales</taxon>
        <taxon>Oxalobacteraceae</taxon>
        <taxon>Telluria group</taxon>
        <taxon>Pseudoduganella</taxon>
    </lineage>
</organism>
<dbReference type="InterPro" id="IPR004843">
    <property type="entry name" value="Calcineurin-like_PHP"/>
</dbReference>
<feature type="domain" description="Novel STAND NTPase 5" evidence="6">
    <location>
        <begin position="362"/>
        <end position="506"/>
    </location>
</feature>
<name>A0A4P8HXF8_9BURK</name>
<sequence length="928" mass="103922">MPPTIRWLHLSDFHVGKDAYEQRRLFTEIIREIERWKNEKEFVPDYVFLTGDIANKGQKREYESFRKDFLIPLQEKFDVSTIVFPVPGNHDVERPGTDTLDSTAPLAASSKFFDADKIGKAARDQIVPRFKNYKKLMAASGISPDWLAKSEGTAFHIRSLAGVQVAVIGLNTAWLCKNDQDKNKLTPGYRLVESALKKAEGCQIKIILGHHPLSWWNENEEANIRRLFAQHNVIYLHGHMHKSEGRVEESMADHFLTLQAGAAFQAREGEPWINGFSWGDLDPQAGEVRISPRYWVNGEWPPDMSAITQKRRIGETDWWRFSLPGMRAPLLSNISVQIPGWKVLDAEILNSFAREIDQQEAQRFFDGAEPDWALAISPQFPLRCQTKALLRKVTSFKGEDRPQISLLHGPAAEGKSMALRQIVVAVVRANPDIGVFWHQDDSVSLNVQAFEKMLATKPNWLIATDHGDMIVDDLARLAQSLKRAGNCNVQFVIAAHDSDWKLAKGDTIVWNSFSRFESTRLAGLTEEDATSLAEAWLHFGASSNDSSLHGLKPDALAQRLIHAAKDDGFDEGAFFGALLTLRHGKDLRSHMRALLQRFDNMTLPSGGTVGGAFRLISAMHAEGLNFLSTNVLQESIGCDRLTMQQDVLWPLAAEAAASGGAYLRTRHRRIAKAALEVCSDDGEDLESLYILLACSAVRLRSIKNVRLQELEDWNYTLTKHFVQNGHAEMAVRIAEKMLEVVPDNVYYAVNLARLKRESGDLDGAFDVLYLMSLKKRDNRAVWLEWGTICGILNDYVSNVGLTAYSISDDLSPSTLGGEDASLAFANLAKAFEELNRLYRRDDFNRARAGCAFLGLLLSQNKKNLSFLRIHQQESISWGTPVDVTEGLAWMQAGLNAAIVEGSLNDSVAERIGNPAQFRFAALRRLLGQ</sequence>
<keyword evidence="9" id="KW-1185">Reference proteome</keyword>
<evidence type="ECO:0000313" key="9">
    <source>
        <dbReference type="Proteomes" id="UP000298763"/>
    </source>
</evidence>
<reference evidence="7 10" key="2">
    <citation type="submission" date="2020-08" db="EMBL/GenBank/DDBJ databases">
        <title>Genomic Encyclopedia of Type Strains, Phase III (KMG-III): the genomes of soil and plant-associated and newly described type strains.</title>
        <authorList>
            <person name="Whitman W."/>
        </authorList>
    </citation>
    <scope>NUCLEOTIDE SEQUENCE [LARGE SCALE GENOMIC DNA]</scope>
    <source>
        <strain evidence="7 10">CECT 7753</strain>
    </source>
</reference>
<dbReference type="Proteomes" id="UP000298763">
    <property type="component" value="Chromosome"/>
</dbReference>
<evidence type="ECO:0000259" key="5">
    <source>
        <dbReference type="Pfam" id="PF00149"/>
    </source>
</evidence>
<keyword evidence="1" id="KW-0479">Metal-binding</keyword>
<dbReference type="InterPro" id="IPR057574">
    <property type="entry name" value="nSTAND_NTPase5_dom"/>
</dbReference>
<evidence type="ECO:0000313" key="10">
    <source>
        <dbReference type="Proteomes" id="UP000584325"/>
    </source>
</evidence>
<gene>
    <name evidence="8" type="ORF">FCL38_26800</name>
    <name evidence="7" type="ORF">FHS02_004314</name>
</gene>
<evidence type="ECO:0000256" key="1">
    <source>
        <dbReference type="ARBA" id="ARBA00022723"/>
    </source>
</evidence>
<dbReference type="InterPro" id="IPR050884">
    <property type="entry name" value="CNP_phosphodiesterase-III"/>
</dbReference>
<dbReference type="InterPro" id="IPR011990">
    <property type="entry name" value="TPR-like_helical_dom_sf"/>
</dbReference>
<dbReference type="PANTHER" id="PTHR42988:SF2">
    <property type="entry name" value="CYCLIC NUCLEOTIDE PHOSPHODIESTERASE CBUA0032-RELATED"/>
    <property type="match status" value="1"/>
</dbReference>
<dbReference type="SUPFAM" id="SSF56300">
    <property type="entry name" value="Metallo-dependent phosphatases"/>
    <property type="match status" value="1"/>
</dbReference>
<evidence type="ECO:0000256" key="3">
    <source>
        <dbReference type="ARBA" id="ARBA00023004"/>
    </source>
</evidence>
<dbReference type="EMBL" id="JACHXS010000009">
    <property type="protein sequence ID" value="MBB3223468.1"/>
    <property type="molecule type" value="Genomic_DNA"/>
</dbReference>
<dbReference type="Pfam" id="PF25199">
    <property type="entry name" value="nSTAND_NTPase5"/>
    <property type="match status" value="1"/>
</dbReference>
<dbReference type="GO" id="GO:0046872">
    <property type="term" value="F:metal ion binding"/>
    <property type="evidence" value="ECO:0007669"/>
    <property type="project" value="UniProtKB-KW"/>
</dbReference>
<keyword evidence="2 7" id="KW-0378">Hydrolase</keyword>
<dbReference type="AlphaFoldDB" id="A0A4P8HXF8"/>
<dbReference type="RefSeq" id="WP_137316421.1">
    <property type="nucleotide sequence ID" value="NZ_CP040017.1"/>
</dbReference>
<reference evidence="8 9" key="1">
    <citation type="submission" date="2019-05" db="EMBL/GenBank/DDBJ databases">
        <title>Draft Genome Sequences of Six Type Strains of the Genus Massilia.</title>
        <authorList>
            <person name="Miess H."/>
            <person name="Frediansyhah A."/>
            <person name="Gross H."/>
        </authorList>
    </citation>
    <scope>NUCLEOTIDE SEQUENCE [LARGE SCALE GENOMIC DNA]</scope>
    <source>
        <strain evidence="8 9">DSMZ 26121</strain>
    </source>
</reference>
<dbReference type="Gene3D" id="1.25.40.10">
    <property type="entry name" value="Tetratricopeptide repeat domain"/>
    <property type="match status" value="1"/>
</dbReference>
<evidence type="ECO:0000313" key="8">
    <source>
        <dbReference type="EMBL" id="QCP13642.1"/>
    </source>
</evidence>
<dbReference type="EMBL" id="CP040017">
    <property type="protein sequence ID" value="QCP13642.1"/>
    <property type="molecule type" value="Genomic_DNA"/>
</dbReference>
<dbReference type="GO" id="GO:0016787">
    <property type="term" value="F:hydrolase activity"/>
    <property type="evidence" value="ECO:0007669"/>
    <property type="project" value="UniProtKB-KW"/>
</dbReference>
<dbReference type="SUPFAM" id="SSF48452">
    <property type="entry name" value="TPR-like"/>
    <property type="match status" value="1"/>
</dbReference>
<comment type="similarity">
    <text evidence="4">Belongs to the cyclic nucleotide phosphodiesterase class-III family.</text>
</comment>
<evidence type="ECO:0000256" key="2">
    <source>
        <dbReference type="ARBA" id="ARBA00022801"/>
    </source>
</evidence>
<proteinExistence type="inferred from homology"/>
<dbReference type="PANTHER" id="PTHR42988">
    <property type="entry name" value="PHOSPHOHYDROLASE"/>
    <property type="match status" value="1"/>
</dbReference>
<accession>A0A4P8HXF8</accession>
<dbReference type="Gene3D" id="3.60.21.10">
    <property type="match status" value="1"/>
</dbReference>
<evidence type="ECO:0000313" key="7">
    <source>
        <dbReference type="EMBL" id="MBB3223468.1"/>
    </source>
</evidence>